<dbReference type="Proteomes" id="UP000283269">
    <property type="component" value="Unassembled WGS sequence"/>
</dbReference>
<evidence type="ECO:0000313" key="2">
    <source>
        <dbReference type="Proteomes" id="UP000283269"/>
    </source>
</evidence>
<keyword evidence="2" id="KW-1185">Reference proteome</keyword>
<accession>A0A409X2T2</accession>
<gene>
    <name evidence="1" type="ORF">CVT25_010283</name>
</gene>
<evidence type="ECO:0000313" key="1">
    <source>
        <dbReference type="EMBL" id="PPQ85059.1"/>
    </source>
</evidence>
<dbReference type="AlphaFoldDB" id="A0A409X2T2"/>
<dbReference type="InParanoid" id="A0A409X2T2"/>
<organism evidence="1 2">
    <name type="scientific">Psilocybe cyanescens</name>
    <dbReference type="NCBI Taxonomy" id="93625"/>
    <lineage>
        <taxon>Eukaryota</taxon>
        <taxon>Fungi</taxon>
        <taxon>Dikarya</taxon>
        <taxon>Basidiomycota</taxon>
        <taxon>Agaricomycotina</taxon>
        <taxon>Agaricomycetes</taxon>
        <taxon>Agaricomycetidae</taxon>
        <taxon>Agaricales</taxon>
        <taxon>Agaricineae</taxon>
        <taxon>Strophariaceae</taxon>
        <taxon>Psilocybe</taxon>
    </lineage>
</organism>
<sequence length="123" mass="13523">MAISASVSGHAGSIYISPSAPPPALVPVHVPDVPNQWTTSTMKTGNRDDEMSMELATLLMPTSVISMSVHNSWSRFCAPRFFRRIFNWAAIEKLRPVACRDVASLEGPAATARYYKLKDLVMV</sequence>
<name>A0A409X2T2_PSICY</name>
<protein>
    <submittedName>
        <fullName evidence="1">Uncharacterized protein</fullName>
    </submittedName>
</protein>
<reference evidence="1 2" key="1">
    <citation type="journal article" date="2018" name="Evol. Lett.">
        <title>Horizontal gene cluster transfer increased hallucinogenic mushroom diversity.</title>
        <authorList>
            <person name="Reynolds H.T."/>
            <person name="Vijayakumar V."/>
            <person name="Gluck-Thaler E."/>
            <person name="Korotkin H.B."/>
            <person name="Matheny P.B."/>
            <person name="Slot J.C."/>
        </authorList>
    </citation>
    <scope>NUCLEOTIDE SEQUENCE [LARGE SCALE GENOMIC DNA]</scope>
    <source>
        <strain evidence="1 2">2631</strain>
    </source>
</reference>
<dbReference type="EMBL" id="NHYD01002766">
    <property type="protein sequence ID" value="PPQ85059.1"/>
    <property type="molecule type" value="Genomic_DNA"/>
</dbReference>
<proteinExistence type="predicted"/>
<comment type="caution">
    <text evidence="1">The sequence shown here is derived from an EMBL/GenBank/DDBJ whole genome shotgun (WGS) entry which is preliminary data.</text>
</comment>